<protein>
    <submittedName>
        <fullName evidence="1">Unnamed protein product</fullName>
    </submittedName>
</protein>
<sequence length="309" mass="35859">MSDITETEEQVIARHKKETRDLVATTTGMKKQASKSKRKEVMKKIQEMETNMKQRHAEELKNVKANGNPKPEEADEEDDDDDEFSPEKLLAQLELENQEKEKEAAEQKQKSQQQKQQQQPKKKRNRQKEKLAKREEAMKKLQEEARLEADEQPDLREIELKNIDQLCQIAHLKQHDITPDGHCLFASIADQLKLRHGIEMSVQELRTKAANHIRKDPDTFIPFLFDEQTMSLRDITSYTKELEETTMWGGDLEILALAKEFDCPISVMMSGRAALKMNEAGQQPELKLVYYQHSFGLGEHYNSLRDADK</sequence>
<name>A0ACB5SVC5_AMBMO</name>
<dbReference type="Proteomes" id="UP001165064">
    <property type="component" value="Unassembled WGS sequence"/>
</dbReference>
<evidence type="ECO:0000313" key="2">
    <source>
        <dbReference type="Proteomes" id="UP001165064"/>
    </source>
</evidence>
<accession>A0ACB5SVC5</accession>
<reference evidence="1" key="1">
    <citation type="submission" date="2023-04" db="EMBL/GenBank/DDBJ databases">
        <title>Ambrosiozyma monospora NBRC 10751.</title>
        <authorList>
            <person name="Ichikawa N."/>
            <person name="Sato H."/>
            <person name="Tonouchi N."/>
        </authorList>
    </citation>
    <scope>NUCLEOTIDE SEQUENCE</scope>
    <source>
        <strain evidence="1">NBRC 10751</strain>
    </source>
</reference>
<proteinExistence type="predicted"/>
<dbReference type="EMBL" id="BSXS01000734">
    <property type="protein sequence ID" value="GME73688.1"/>
    <property type="molecule type" value="Genomic_DNA"/>
</dbReference>
<keyword evidence="2" id="KW-1185">Reference proteome</keyword>
<evidence type="ECO:0000313" key="1">
    <source>
        <dbReference type="EMBL" id="GME73688.1"/>
    </source>
</evidence>
<comment type="caution">
    <text evidence="1">The sequence shown here is derived from an EMBL/GenBank/DDBJ whole genome shotgun (WGS) entry which is preliminary data.</text>
</comment>
<organism evidence="1 2">
    <name type="scientific">Ambrosiozyma monospora</name>
    <name type="common">Yeast</name>
    <name type="synonym">Endomycopsis monosporus</name>
    <dbReference type="NCBI Taxonomy" id="43982"/>
    <lineage>
        <taxon>Eukaryota</taxon>
        <taxon>Fungi</taxon>
        <taxon>Dikarya</taxon>
        <taxon>Ascomycota</taxon>
        <taxon>Saccharomycotina</taxon>
        <taxon>Pichiomycetes</taxon>
        <taxon>Pichiales</taxon>
        <taxon>Pichiaceae</taxon>
        <taxon>Ambrosiozyma</taxon>
    </lineage>
</organism>
<gene>
    <name evidence="1" type="ORF">Amon02_000149500</name>
</gene>